<comment type="caution">
    <text evidence="1">The sequence shown here is derived from an EMBL/GenBank/DDBJ whole genome shotgun (WGS) entry which is preliminary data.</text>
</comment>
<name>A0ABR8WVG9_9MICO</name>
<gene>
    <name evidence="1" type="ORF">H9634_08020</name>
</gene>
<proteinExistence type="predicted"/>
<accession>A0ABR8WVG9</accession>
<keyword evidence="2" id="KW-1185">Reference proteome</keyword>
<dbReference type="EMBL" id="JACSPY010000006">
    <property type="protein sequence ID" value="MBD8020726.1"/>
    <property type="molecule type" value="Genomic_DNA"/>
</dbReference>
<sequence>MRGWVTCDSLTELWDEDLVDDRPVGAVRPGFMLTLQEGLLAAFGYRGARSRASTASGSVPR</sequence>
<organism evidence="1 2">
    <name type="scientific">Brevibacterium gallinarum</name>
    <dbReference type="NCBI Taxonomy" id="2762220"/>
    <lineage>
        <taxon>Bacteria</taxon>
        <taxon>Bacillati</taxon>
        <taxon>Actinomycetota</taxon>
        <taxon>Actinomycetes</taxon>
        <taxon>Micrococcales</taxon>
        <taxon>Brevibacteriaceae</taxon>
        <taxon>Brevibacterium</taxon>
    </lineage>
</organism>
<dbReference type="Proteomes" id="UP000651517">
    <property type="component" value="Unassembled WGS sequence"/>
</dbReference>
<evidence type="ECO:0000313" key="2">
    <source>
        <dbReference type="Proteomes" id="UP000651517"/>
    </source>
</evidence>
<protein>
    <submittedName>
        <fullName evidence="1">Uncharacterized protein</fullName>
    </submittedName>
</protein>
<reference evidence="1 2" key="1">
    <citation type="submission" date="2020-08" db="EMBL/GenBank/DDBJ databases">
        <title>A Genomic Blueprint of the Chicken Gut Microbiome.</title>
        <authorList>
            <person name="Gilroy R."/>
            <person name="Ravi A."/>
            <person name="Getino M."/>
            <person name="Pursley I."/>
            <person name="Horton D.L."/>
            <person name="Alikhan N.-F."/>
            <person name="Baker D."/>
            <person name="Gharbi K."/>
            <person name="Hall N."/>
            <person name="Watson M."/>
            <person name="Adriaenssens E.M."/>
            <person name="Foster-Nyarko E."/>
            <person name="Jarju S."/>
            <person name="Secka A."/>
            <person name="Antonio M."/>
            <person name="Oren A."/>
            <person name="Chaudhuri R."/>
            <person name="La Ragione R.M."/>
            <person name="Hildebrand F."/>
            <person name="Pallen M.J."/>
        </authorList>
    </citation>
    <scope>NUCLEOTIDE SEQUENCE [LARGE SCALE GENOMIC DNA]</scope>
    <source>
        <strain evidence="1 2">Re57</strain>
    </source>
</reference>
<evidence type="ECO:0000313" key="1">
    <source>
        <dbReference type="EMBL" id="MBD8020726.1"/>
    </source>
</evidence>
<dbReference type="RefSeq" id="WP_191726176.1">
    <property type="nucleotide sequence ID" value="NZ_JACSPY010000006.1"/>
</dbReference>